<feature type="region of interest" description="Disordered" evidence="1">
    <location>
        <begin position="1"/>
        <end position="65"/>
    </location>
</feature>
<proteinExistence type="predicted"/>
<comment type="caution">
    <text evidence="2">The sequence shown here is derived from an EMBL/GenBank/DDBJ whole genome shotgun (WGS) entry which is preliminary data.</text>
</comment>
<evidence type="ECO:0000313" key="3">
    <source>
        <dbReference type="Proteomes" id="UP000499080"/>
    </source>
</evidence>
<protein>
    <submittedName>
        <fullName evidence="2">Uncharacterized protein</fullName>
    </submittedName>
</protein>
<dbReference type="EMBL" id="BGPR01011235">
    <property type="protein sequence ID" value="GBN50302.1"/>
    <property type="molecule type" value="Genomic_DNA"/>
</dbReference>
<dbReference type="Proteomes" id="UP000499080">
    <property type="component" value="Unassembled WGS sequence"/>
</dbReference>
<organism evidence="2 3">
    <name type="scientific">Araneus ventricosus</name>
    <name type="common">Orbweaver spider</name>
    <name type="synonym">Epeira ventricosa</name>
    <dbReference type="NCBI Taxonomy" id="182803"/>
    <lineage>
        <taxon>Eukaryota</taxon>
        <taxon>Metazoa</taxon>
        <taxon>Ecdysozoa</taxon>
        <taxon>Arthropoda</taxon>
        <taxon>Chelicerata</taxon>
        <taxon>Arachnida</taxon>
        <taxon>Araneae</taxon>
        <taxon>Araneomorphae</taxon>
        <taxon>Entelegynae</taxon>
        <taxon>Araneoidea</taxon>
        <taxon>Araneidae</taxon>
        <taxon>Araneus</taxon>
    </lineage>
</organism>
<accession>A0A4Y2PGP0</accession>
<sequence length="84" mass="9492">MYQKLSPNLEPPAKKKPHTSHSCYLQKPPATSKSHCLKKIPTTSKKPPASKEHLPQKKYLLPSKEIPATTQKKYCYPQKPPATL</sequence>
<evidence type="ECO:0000256" key="1">
    <source>
        <dbReference type="SAM" id="MobiDB-lite"/>
    </source>
</evidence>
<evidence type="ECO:0000313" key="2">
    <source>
        <dbReference type="EMBL" id="GBN50302.1"/>
    </source>
</evidence>
<name>A0A4Y2PGP0_ARAVE</name>
<gene>
    <name evidence="2" type="ORF">AVEN_245110_1</name>
</gene>
<keyword evidence="3" id="KW-1185">Reference proteome</keyword>
<reference evidence="2 3" key="1">
    <citation type="journal article" date="2019" name="Sci. Rep.">
        <title>Orb-weaving spider Araneus ventricosus genome elucidates the spidroin gene catalogue.</title>
        <authorList>
            <person name="Kono N."/>
            <person name="Nakamura H."/>
            <person name="Ohtoshi R."/>
            <person name="Moran D.A.P."/>
            <person name="Shinohara A."/>
            <person name="Yoshida Y."/>
            <person name="Fujiwara M."/>
            <person name="Mori M."/>
            <person name="Tomita M."/>
            <person name="Arakawa K."/>
        </authorList>
    </citation>
    <scope>NUCLEOTIDE SEQUENCE [LARGE SCALE GENOMIC DNA]</scope>
</reference>
<dbReference type="AlphaFoldDB" id="A0A4Y2PGP0"/>